<protein>
    <submittedName>
        <fullName evidence="2">Uncharacterized protein</fullName>
    </submittedName>
</protein>
<keyword evidence="3" id="KW-1185">Reference proteome</keyword>
<reference evidence="2 3" key="1">
    <citation type="submission" date="2013-09" db="EMBL/GenBank/DDBJ databases">
        <title>High correlation between genotypes and phenotypes of environmental bacteria Comamonas testosteroni strains.</title>
        <authorList>
            <person name="Liu L."/>
            <person name="Zhu W."/>
            <person name="Xia X."/>
            <person name="Xu B."/>
            <person name="Luo M."/>
            <person name="Wang G."/>
        </authorList>
    </citation>
    <scope>NUCLEOTIDE SEQUENCE [LARGE SCALE GENOMIC DNA]</scope>
    <source>
        <strain evidence="2 3">DF2</strain>
    </source>
</reference>
<evidence type="ECO:0000313" key="2">
    <source>
        <dbReference type="EMBL" id="KGH08854.1"/>
    </source>
</evidence>
<keyword evidence="1" id="KW-0472">Membrane</keyword>
<comment type="caution">
    <text evidence="2">The sequence shown here is derived from an EMBL/GenBank/DDBJ whole genome shotgun (WGS) entry which is preliminary data.</text>
</comment>
<keyword evidence="1" id="KW-0812">Transmembrane</keyword>
<dbReference type="EMBL" id="AWTP01000122">
    <property type="protein sequence ID" value="KGH08854.1"/>
    <property type="molecule type" value="Genomic_DNA"/>
</dbReference>
<feature type="transmembrane region" description="Helical" evidence="1">
    <location>
        <begin position="20"/>
        <end position="41"/>
    </location>
</feature>
<organism evidence="2 3">
    <name type="scientific">Comamonas thiooxydans</name>
    <dbReference type="NCBI Taxonomy" id="363952"/>
    <lineage>
        <taxon>Bacteria</taxon>
        <taxon>Pseudomonadati</taxon>
        <taxon>Pseudomonadota</taxon>
        <taxon>Betaproteobacteria</taxon>
        <taxon>Burkholderiales</taxon>
        <taxon>Comamonadaceae</taxon>
        <taxon>Comamonas</taxon>
    </lineage>
</organism>
<dbReference type="Proteomes" id="UP000029549">
    <property type="component" value="Unassembled WGS sequence"/>
</dbReference>
<gene>
    <name evidence="2" type="ORF">P608_18155</name>
</gene>
<sequence length="58" mass="6686">MQQRPWKVQCNSYPREVDDILVYVINILVFGFDATLPYLLFKPCWVFGARGDDCTDAG</sequence>
<dbReference type="AlphaFoldDB" id="A0A0E3BYI7"/>
<keyword evidence="1" id="KW-1133">Transmembrane helix</keyword>
<proteinExistence type="predicted"/>
<name>A0A0E3BYI7_9BURK</name>
<evidence type="ECO:0000256" key="1">
    <source>
        <dbReference type="SAM" id="Phobius"/>
    </source>
</evidence>
<evidence type="ECO:0000313" key="3">
    <source>
        <dbReference type="Proteomes" id="UP000029549"/>
    </source>
</evidence>
<accession>A0A0E3BYI7</accession>